<reference evidence="1 2" key="1">
    <citation type="journal article" date="2020" name="Int. J. Syst. Evol. Microbiol.">
        <title>Reclassification of Streptomyces castelarensis and Streptomyces sporoclivatus as later heterotypic synonyms of Streptomyces antimycoticus.</title>
        <authorList>
            <person name="Komaki H."/>
            <person name="Tamura T."/>
        </authorList>
    </citation>
    <scope>NUCLEOTIDE SEQUENCE [LARGE SCALE GENOMIC DNA]</scope>
    <source>
        <strain evidence="1 2">NBRC 13459</strain>
    </source>
</reference>
<dbReference type="Proteomes" id="UP000301309">
    <property type="component" value="Unassembled WGS sequence"/>
</dbReference>
<name>A0A4D4L6E8_STRVO</name>
<keyword evidence="2" id="KW-1185">Reference proteome</keyword>
<organism evidence="1 2">
    <name type="scientific">Streptomyces violaceusniger</name>
    <dbReference type="NCBI Taxonomy" id="68280"/>
    <lineage>
        <taxon>Bacteria</taxon>
        <taxon>Bacillati</taxon>
        <taxon>Actinomycetota</taxon>
        <taxon>Actinomycetes</taxon>
        <taxon>Kitasatosporales</taxon>
        <taxon>Streptomycetaceae</taxon>
        <taxon>Streptomyces</taxon>
        <taxon>Streptomyces violaceusniger group</taxon>
    </lineage>
</organism>
<gene>
    <name evidence="1" type="ORF">SVIO_072780</name>
</gene>
<sequence length="72" mass="7927">MRSELVRVVTVYASTVRIGDIVNIRGAESRVDNMFALHGGGKRLILDTSEPFTLAPAVPLFAKRLSTIEITR</sequence>
<evidence type="ECO:0000313" key="2">
    <source>
        <dbReference type="Proteomes" id="UP000301309"/>
    </source>
</evidence>
<dbReference type="EMBL" id="BJHW01000001">
    <property type="protein sequence ID" value="GDY56655.1"/>
    <property type="molecule type" value="Genomic_DNA"/>
</dbReference>
<comment type="caution">
    <text evidence="1">The sequence shown here is derived from an EMBL/GenBank/DDBJ whole genome shotgun (WGS) entry which is preliminary data.</text>
</comment>
<proteinExistence type="predicted"/>
<dbReference type="AlphaFoldDB" id="A0A4D4L6E8"/>
<protein>
    <submittedName>
        <fullName evidence="1">Uncharacterized protein</fullName>
    </submittedName>
</protein>
<accession>A0A4D4L6E8</accession>
<evidence type="ECO:0000313" key="1">
    <source>
        <dbReference type="EMBL" id="GDY56655.1"/>
    </source>
</evidence>